<evidence type="ECO:0000313" key="2">
    <source>
        <dbReference type="Proteomes" id="UP000266292"/>
    </source>
</evidence>
<accession>A0A1X9YV73</accession>
<keyword evidence="2" id="KW-1185">Reference proteome</keyword>
<gene>
    <name evidence="1" type="ORF">CA264_16070</name>
</gene>
<dbReference type="Proteomes" id="UP000266292">
    <property type="component" value="Chromosome"/>
</dbReference>
<organism evidence="1 2">
    <name type="scientific">Pontibacter actiniarum</name>
    <dbReference type="NCBI Taxonomy" id="323450"/>
    <lineage>
        <taxon>Bacteria</taxon>
        <taxon>Pseudomonadati</taxon>
        <taxon>Bacteroidota</taxon>
        <taxon>Cytophagia</taxon>
        <taxon>Cytophagales</taxon>
        <taxon>Hymenobacteraceae</taxon>
        <taxon>Pontibacter</taxon>
    </lineage>
</organism>
<dbReference type="STRING" id="709015.GCA_000472485_03246"/>
<evidence type="ECO:0000313" key="1">
    <source>
        <dbReference type="EMBL" id="ARS36816.1"/>
    </source>
</evidence>
<reference evidence="2" key="1">
    <citation type="submission" date="2017-05" db="EMBL/GenBank/DDBJ databases">
        <authorList>
            <person name="Ray J."/>
            <person name="Price M."/>
            <person name="Deutschbauer A."/>
        </authorList>
    </citation>
    <scope>NUCLEOTIDE SEQUENCE [LARGE SCALE GENOMIC DNA]</scope>
    <source>
        <strain evidence="2">DSM 19842</strain>
    </source>
</reference>
<dbReference type="EMBL" id="CP021235">
    <property type="protein sequence ID" value="ARS36816.1"/>
    <property type="molecule type" value="Genomic_DNA"/>
</dbReference>
<sequence length="85" mass="9567">MMITQTYADYCQVWTGVLQTKNEIVEQLQKVVRCDSVTIHAVLLEINPAVIDYNWGDCSSVSVQSNQDFDNIVKTLAELSTITLN</sequence>
<protein>
    <submittedName>
        <fullName evidence="1">Uncharacterized protein</fullName>
    </submittedName>
</protein>
<name>A0A1X9YV73_9BACT</name>
<dbReference type="KEGG" id="pact:CA264_16070"/>
<proteinExistence type="predicted"/>
<dbReference type="RefSeq" id="WP_025608420.1">
    <property type="nucleotide sequence ID" value="NZ_CP021235.1"/>
</dbReference>
<dbReference type="AlphaFoldDB" id="A0A1X9YV73"/>